<dbReference type="eggNOG" id="ENOG502R3ZM">
    <property type="taxonomic scope" value="Eukaryota"/>
</dbReference>
<organism evidence="3">
    <name type="scientific">Caenorhabditis remanei</name>
    <name type="common">Caenorhabditis vulgaris</name>
    <dbReference type="NCBI Taxonomy" id="31234"/>
    <lineage>
        <taxon>Eukaryota</taxon>
        <taxon>Metazoa</taxon>
        <taxon>Ecdysozoa</taxon>
        <taxon>Nematoda</taxon>
        <taxon>Chromadorea</taxon>
        <taxon>Rhabditida</taxon>
        <taxon>Rhabditina</taxon>
        <taxon>Rhabditomorpha</taxon>
        <taxon>Rhabditoidea</taxon>
        <taxon>Rhabditidae</taxon>
        <taxon>Peloderinae</taxon>
        <taxon>Caenorhabditis</taxon>
    </lineage>
</organism>
<dbReference type="OMA" id="YRYLMIA"/>
<dbReference type="GO" id="GO:0005886">
    <property type="term" value="C:plasma membrane"/>
    <property type="evidence" value="ECO:0007669"/>
    <property type="project" value="TreeGrafter"/>
</dbReference>
<evidence type="ECO:0000256" key="1">
    <source>
        <dbReference type="SAM" id="Phobius"/>
    </source>
</evidence>
<dbReference type="PANTHER" id="PTHR22943:SF50">
    <property type="entry name" value="SEVEN TM RECEPTOR"/>
    <property type="match status" value="1"/>
</dbReference>
<keyword evidence="1" id="KW-0472">Membrane</keyword>
<accession>E3LHY8</accession>
<sequence>MYLFIHTIQHFSFIFSKFTNFLLLYLIWKTARNLLGQFRYLMSTFAVYSIVYNYVNIITHPLVLIEKQMYVVFVGLGNLNEYESILCMFGASFGLCISLLCTEFIFRYIIICQ</sequence>
<keyword evidence="1" id="KW-1133">Transmembrane helix</keyword>
<proteinExistence type="predicted"/>
<reference evidence="2" key="1">
    <citation type="submission" date="2007-07" db="EMBL/GenBank/DDBJ databases">
        <title>PCAP assembly of the Caenorhabditis remanei genome.</title>
        <authorList>
            <consortium name="The Caenorhabditis remanei Sequencing Consortium"/>
            <person name="Wilson R.K."/>
        </authorList>
    </citation>
    <scope>NUCLEOTIDE SEQUENCE [LARGE SCALE GENOMIC DNA]</scope>
    <source>
        <strain evidence="2">PB4641</strain>
    </source>
</reference>
<feature type="transmembrane region" description="Helical" evidence="1">
    <location>
        <begin position="40"/>
        <end position="65"/>
    </location>
</feature>
<dbReference type="AlphaFoldDB" id="E3LHY8"/>
<evidence type="ECO:0008006" key="4">
    <source>
        <dbReference type="Google" id="ProtNLM"/>
    </source>
</evidence>
<evidence type="ECO:0000313" key="3">
    <source>
        <dbReference type="Proteomes" id="UP000008281"/>
    </source>
</evidence>
<dbReference type="PANTHER" id="PTHR22943">
    <property type="entry name" value="7-TRANSMEMBRANE DOMAIN RECEPTOR C.ELEGANS"/>
    <property type="match status" value="1"/>
</dbReference>
<dbReference type="OrthoDB" id="5792434at2759"/>
<feature type="transmembrane region" description="Helical" evidence="1">
    <location>
        <begin position="6"/>
        <end position="28"/>
    </location>
</feature>
<feature type="transmembrane region" description="Helical" evidence="1">
    <location>
        <begin position="85"/>
        <end position="110"/>
    </location>
</feature>
<keyword evidence="3" id="KW-1185">Reference proteome</keyword>
<protein>
    <recommendedName>
        <fullName evidence="4">Serpentine receptor class gamma</fullName>
    </recommendedName>
</protein>
<evidence type="ECO:0000313" key="2">
    <source>
        <dbReference type="EMBL" id="EFO95207.1"/>
    </source>
</evidence>
<keyword evidence="1" id="KW-0812">Transmembrane</keyword>
<dbReference type="STRING" id="31234.E3LHY8"/>
<gene>
    <name evidence="2" type="ORF">CRE_09283</name>
</gene>
<dbReference type="Pfam" id="PF10326">
    <property type="entry name" value="7TM_GPCR_Str"/>
    <property type="match status" value="1"/>
</dbReference>
<dbReference type="EMBL" id="DS268409">
    <property type="protein sequence ID" value="EFO95207.1"/>
    <property type="molecule type" value="Genomic_DNA"/>
</dbReference>
<dbReference type="GO" id="GO:0038022">
    <property type="term" value="F:G protein-coupled olfactory receptor activity"/>
    <property type="evidence" value="ECO:0007669"/>
    <property type="project" value="TreeGrafter"/>
</dbReference>
<dbReference type="InterPro" id="IPR019428">
    <property type="entry name" value="7TM_GPCR_serpentine_rcpt_Str"/>
</dbReference>
<dbReference type="InParanoid" id="E3LHY8"/>
<name>E3LHY8_CAERE</name>
<dbReference type="HOGENOM" id="CLU_2135829_0_0_1"/>
<dbReference type="Proteomes" id="UP000008281">
    <property type="component" value="Unassembled WGS sequence"/>
</dbReference>
<dbReference type="GO" id="GO:0042048">
    <property type="term" value="P:olfactory behavior"/>
    <property type="evidence" value="ECO:0007669"/>
    <property type="project" value="TreeGrafter"/>
</dbReference>